<dbReference type="Gene3D" id="1.10.132.60">
    <property type="entry name" value="DNA polymerase family B, C-terminal domain"/>
    <property type="match status" value="1"/>
</dbReference>
<reference evidence="8 9" key="1">
    <citation type="submission" date="2018-10" db="EMBL/GenBank/DDBJ databases">
        <title>A high-quality apple genome assembly.</title>
        <authorList>
            <person name="Hu J."/>
        </authorList>
    </citation>
    <scope>NUCLEOTIDE SEQUENCE [LARGE SCALE GENOMIC DNA]</scope>
    <source>
        <strain evidence="9">cv. HFTH1</strain>
        <tissue evidence="8">Young leaf</tissue>
    </source>
</reference>
<evidence type="ECO:0000313" key="9">
    <source>
        <dbReference type="Proteomes" id="UP000290289"/>
    </source>
</evidence>
<dbReference type="SUPFAM" id="SSF56672">
    <property type="entry name" value="DNA/RNA polymerases"/>
    <property type="match status" value="1"/>
</dbReference>
<dbReference type="STRING" id="3750.A0A498JWI2"/>
<dbReference type="GO" id="GO:0000724">
    <property type="term" value="P:double-strand break repair via homologous recombination"/>
    <property type="evidence" value="ECO:0007669"/>
    <property type="project" value="TreeGrafter"/>
</dbReference>
<keyword evidence="3" id="KW-0548">Nucleotidyltransferase</keyword>
<evidence type="ECO:0000259" key="6">
    <source>
        <dbReference type="Pfam" id="PF00136"/>
    </source>
</evidence>
<organism evidence="8 9">
    <name type="scientific">Malus domestica</name>
    <name type="common">Apple</name>
    <name type="synonym">Pyrus malus</name>
    <dbReference type="NCBI Taxonomy" id="3750"/>
    <lineage>
        <taxon>Eukaryota</taxon>
        <taxon>Viridiplantae</taxon>
        <taxon>Streptophyta</taxon>
        <taxon>Embryophyta</taxon>
        <taxon>Tracheophyta</taxon>
        <taxon>Spermatophyta</taxon>
        <taxon>Magnoliopsida</taxon>
        <taxon>eudicotyledons</taxon>
        <taxon>Gunneridae</taxon>
        <taxon>Pentapetalae</taxon>
        <taxon>rosids</taxon>
        <taxon>fabids</taxon>
        <taxon>Rosales</taxon>
        <taxon>Rosaceae</taxon>
        <taxon>Amygdaloideae</taxon>
        <taxon>Maleae</taxon>
        <taxon>Malus</taxon>
    </lineage>
</organism>
<keyword evidence="9" id="KW-1185">Reference proteome</keyword>
<sequence>MATQTDGKINWPYVCTMFVLLKGRTIEDSFKIGREIVSEISAMNPNPVALKMEKVYSQYFLLTKKCYVGYSYESPEQIEPIFDAKGIETVRRDTCAAVAKTIEQSLRLFFEHRDMYEVKTYLQRQWKRIISGRVSLQDFVFAKEVCLGTCRASSISSLPPAAVVATKAMKTDPRAEPHYTERIPYIVIHGEPGVRLVDVVVDPLNLLAIDSPYRLNDLYYIHKQIIPALQRVFGLLGADLNEWFSDMPRPAGEAFAVIGRTLKLEREMHQLDAICRHCGGGDWVVESGIKCTSLACSVFYEQCKVWKELQGLASVAAETGFYPKCMVEWF</sequence>
<dbReference type="GO" id="GO:0000166">
    <property type="term" value="F:nucleotide binding"/>
    <property type="evidence" value="ECO:0007669"/>
    <property type="project" value="InterPro"/>
</dbReference>
<evidence type="ECO:0000256" key="1">
    <source>
        <dbReference type="ARBA" id="ARBA00012417"/>
    </source>
</evidence>
<dbReference type="Pfam" id="PF00136">
    <property type="entry name" value="DNA_pol_B"/>
    <property type="match status" value="1"/>
</dbReference>
<dbReference type="InterPro" id="IPR030559">
    <property type="entry name" value="PolZ_Rev3"/>
</dbReference>
<dbReference type="EMBL" id="RDQH01000331">
    <property type="protein sequence ID" value="RXH99535.1"/>
    <property type="molecule type" value="Genomic_DNA"/>
</dbReference>
<dbReference type="GO" id="GO:0005634">
    <property type="term" value="C:nucleus"/>
    <property type="evidence" value="ECO:0007669"/>
    <property type="project" value="TreeGrafter"/>
</dbReference>
<comment type="caution">
    <text evidence="8">The sequence shown here is derived from an EMBL/GenBank/DDBJ whole genome shotgun (WGS) entry which is preliminary data.</text>
</comment>
<dbReference type="InterPro" id="IPR006134">
    <property type="entry name" value="DNA-dir_DNA_pol_B_multi_dom"/>
</dbReference>
<dbReference type="GO" id="GO:0003887">
    <property type="term" value="F:DNA-directed DNA polymerase activity"/>
    <property type="evidence" value="ECO:0007669"/>
    <property type="project" value="UniProtKB-KW"/>
</dbReference>
<dbReference type="InterPro" id="IPR025687">
    <property type="entry name" value="Znf-C4pol"/>
</dbReference>
<dbReference type="InterPro" id="IPR023211">
    <property type="entry name" value="DNA_pol_palm_dom_sf"/>
</dbReference>
<evidence type="ECO:0000256" key="5">
    <source>
        <dbReference type="ARBA" id="ARBA00049244"/>
    </source>
</evidence>
<keyword evidence="4" id="KW-0239">DNA-directed DNA polymerase</keyword>
<dbReference type="InterPro" id="IPR042087">
    <property type="entry name" value="DNA_pol_B_thumb"/>
</dbReference>
<feature type="domain" description="DNA-directed DNA polymerase family B multifunctional" evidence="6">
    <location>
        <begin position="17"/>
        <end position="233"/>
    </location>
</feature>
<dbReference type="Pfam" id="PF14260">
    <property type="entry name" value="zf-C4pol"/>
    <property type="match status" value="1"/>
</dbReference>
<dbReference type="AlphaFoldDB" id="A0A498JWI2"/>
<dbReference type="GO" id="GO:0042276">
    <property type="term" value="P:error-prone translesion synthesis"/>
    <property type="evidence" value="ECO:0007669"/>
    <property type="project" value="TreeGrafter"/>
</dbReference>
<dbReference type="Proteomes" id="UP000290289">
    <property type="component" value="Chromosome 5"/>
</dbReference>
<protein>
    <recommendedName>
        <fullName evidence="1">DNA-directed DNA polymerase</fullName>
        <ecNumber evidence="1">2.7.7.7</ecNumber>
    </recommendedName>
</protein>
<dbReference type="PANTHER" id="PTHR45812">
    <property type="entry name" value="DNA POLYMERASE ZETA CATALYTIC SUBUNIT"/>
    <property type="match status" value="1"/>
</dbReference>
<dbReference type="InterPro" id="IPR043502">
    <property type="entry name" value="DNA/RNA_pol_sf"/>
</dbReference>
<dbReference type="GO" id="GO:0016035">
    <property type="term" value="C:zeta DNA polymerase complex"/>
    <property type="evidence" value="ECO:0007669"/>
    <property type="project" value="InterPro"/>
</dbReference>
<dbReference type="Gene3D" id="3.90.1600.10">
    <property type="entry name" value="Palm domain of DNA polymerase"/>
    <property type="match status" value="1"/>
</dbReference>
<evidence type="ECO:0000259" key="7">
    <source>
        <dbReference type="Pfam" id="PF14260"/>
    </source>
</evidence>
<evidence type="ECO:0000256" key="4">
    <source>
        <dbReference type="ARBA" id="ARBA00022932"/>
    </source>
</evidence>
<proteinExistence type="predicted"/>
<feature type="domain" description="C4-type zinc-finger of DNA polymerase delta" evidence="7">
    <location>
        <begin position="252"/>
        <end position="301"/>
    </location>
</feature>
<dbReference type="EC" id="2.7.7.7" evidence="1"/>
<evidence type="ECO:0000256" key="3">
    <source>
        <dbReference type="ARBA" id="ARBA00022695"/>
    </source>
</evidence>
<evidence type="ECO:0000256" key="2">
    <source>
        <dbReference type="ARBA" id="ARBA00022679"/>
    </source>
</evidence>
<gene>
    <name evidence="8" type="ORF">DVH24_021337</name>
</gene>
<keyword evidence="2" id="KW-0808">Transferase</keyword>
<name>A0A498JWI2_MALDO</name>
<comment type="catalytic activity">
    <reaction evidence="5">
        <text>DNA(n) + a 2'-deoxyribonucleoside 5'-triphosphate = DNA(n+1) + diphosphate</text>
        <dbReference type="Rhea" id="RHEA:22508"/>
        <dbReference type="Rhea" id="RHEA-COMP:17339"/>
        <dbReference type="Rhea" id="RHEA-COMP:17340"/>
        <dbReference type="ChEBI" id="CHEBI:33019"/>
        <dbReference type="ChEBI" id="CHEBI:61560"/>
        <dbReference type="ChEBI" id="CHEBI:173112"/>
        <dbReference type="EC" id="2.7.7.7"/>
    </reaction>
</comment>
<dbReference type="PANTHER" id="PTHR45812:SF1">
    <property type="entry name" value="DNA POLYMERASE ZETA CATALYTIC SUBUNIT"/>
    <property type="match status" value="1"/>
</dbReference>
<dbReference type="FunFam" id="1.10.132.60:FF:000007">
    <property type="entry name" value="DNA polymerase"/>
    <property type="match status" value="1"/>
</dbReference>
<accession>A0A498JWI2</accession>
<dbReference type="GO" id="GO:0003677">
    <property type="term" value="F:DNA binding"/>
    <property type="evidence" value="ECO:0007669"/>
    <property type="project" value="InterPro"/>
</dbReference>
<evidence type="ECO:0000313" key="8">
    <source>
        <dbReference type="EMBL" id="RXH99535.1"/>
    </source>
</evidence>